<dbReference type="AlphaFoldDB" id="A0A4C1VBQ2"/>
<keyword evidence="3" id="KW-1185">Reference proteome</keyword>
<name>A0A4C1VBQ2_EUMVA</name>
<dbReference type="Proteomes" id="UP000299102">
    <property type="component" value="Unassembled WGS sequence"/>
</dbReference>
<protein>
    <submittedName>
        <fullName evidence="2">Uncharacterized protein</fullName>
    </submittedName>
</protein>
<evidence type="ECO:0000313" key="2">
    <source>
        <dbReference type="EMBL" id="GBP35035.1"/>
    </source>
</evidence>
<reference evidence="2 3" key="1">
    <citation type="journal article" date="2019" name="Commun. Biol.">
        <title>The bagworm genome reveals a unique fibroin gene that provides high tensile strength.</title>
        <authorList>
            <person name="Kono N."/>
            <person name="Nakamura H."/>
            <person name="Ohtoshi R."/>
            <person name="Tomita M."/>
            <person name="Numata K."/>
            <person name="Arakawa K."/>
        </authorList>
    </citation>
    <scope>NUCLEOTIDE SEQUENCE [LARGE SCALE GENOMIC DNA]</scope>
</reference>
<sequence>MSASRPGSDEFRDSRPSTAVNNKNIDAVRRMIKTDRHVTYHKIPASLAIAIFSVPYLCPPTYDPQKAACAPTLLAMYLLVYEVSYWRKPFKYYRPTLERLISYPDNHQRQAHASLSPRPAQPRHGQAEGCQARCRRRGSERTTAADRYRVTARPQFRVKLAAGGRRAADAERHERGAGRRGDPEIVFGRSRARSGATPQSPCGRARAPASLRRAASSPHK</sequence>
<feature type="region of interest" description="Disordered" evidence="1">
    <location>
        <begin position="108"/>
        <end position="220"/>
    </location>
</feature>
<dbReference type="EMBL" id="BGZK01000298">
    <property type="protein sequence ID" value="GBP35035.1"/>
    <property type="molecule type" value="Genomic_DNA"/>
</dbReference>
<gene>
    <name evidence="2" type="ORF">EVAR_75237_1</name>
</gene>
<feature type="compositionally biased region" description="Basic and acidic residues" evidence="1">
    <location>
        <begin position="137"/>
        <end position="149"/>
    </location>
</feature>
<feature type="compositionally biased region" description="Low complexity" evidence="1">
    <location>
        <begin position="204"/>
        <end position="220"/>
    </location>
</feature>
<evidence type="ECO:0000313" key="3">
    <source>
        <dbReference type="Proteomes" id="UP000299102"/>
    </source>
</evidence>
<accession>A0A4C1VBQ2</accession>
<feature type="compositionally biased region" description="Basic and acidic residues" evidence="1">
    <location>
        <begin position="166"/>
        <end position="183"/>
    </location>
</feature>
<dbReference type="OrthoDB" id="10017160at2759"/>
<evidence type="ECO:0000256" key="1">
    <source>
        <dbReference type="SAM" id="MobiDB-lite"/>
    </source>
</evidence>
<comment type="caution">
    <text evidence="2">The sequence shown here is derived from an EMBL/GenBank/DDBJ whole genome shotgun (WGS) entry which is preliminary data.</text>
</comment>
<organism evidence="2 3">
    <name type="scientific">Eumeta variegata</name>
    <name type="common">Bagworm moth</name>
    <name type="synonym">Eumeta japonica</name>
    <dbReference type="NCBI Taxonomy" id="151549"/>
    <lineage>
        <taxon>Eukaryota</taxon>
        <taxon>Metazoa</taxon>
        <taxon>Ecdysozoa</taxon>
        <taxon>Arthropoda</taxon>
        <taxon>Hexapoda</taxon>
        <taxon>Insecta</taxon>
        <taxon>Pterygota</taxon>
        <taxon>Neoptera</taxon>
        <taxon>Endopterygota</taxon>
        <taxon>Lepidoptera</taxon>
        <taxon>Glossata</taxon>
        <taxon>Ditrysia</taxon>
        <taxon>Tineoidea</taxon>
        <taxon>Psychidae</taxon>
        <taxon>Oiketicinae</taxon>
        <taxon>Eumeta</taxon>
    </lineage>
</organism>
<proteinExistence type="predicted"/>